<comment type="caution">
    <text evidence="3">The sequence shown here is derived from an EMBL/GenBank/DDBJ whole genome shotgun (WGS) entry which is preliminary data.</text>
</comment>
<evidence type="ECO:0000256" key="1">
    <source>
        <dbReference type="ARBA" id="ARBA00022801"/>
    </source>
</evidence>
<dbReference type="InterPro" id="IPR008928">
    <property type="entry name" value="6-hairpin_glycosidase_sf"/>
</dbReference>
<organism evidence="3 4">
    <name type="scientific">Paenibacillus gyeongsangnamensis</name>
    <dbReference type="NCBI Taxonomy" id="3388067"/>
    <lineage>
        <taxon>Bacteria</taxon>
        <taxon>Bacillati</taxon>
        <taxon>Bacillota</taxon>
        <taxon>Bacilli</taxon>
        <taxon>Bacillales</taxon>
        <taxon>Paenibacillaceae</taxon>
        <taxon>Paenibacillus</taxon>
    </lineage>
</organism>
<accession>A0ABT4QBJ2</accession>
<keyword evidence="1 3" id="KW-0378">Hydrolase</keyword>
<dbReference type="InterPro" id="IPR052369">
    <property type="entry name" value="UG_Glycosaminoglycan_Hydrolase"/>
</dbReference>
<proteinExistence type="inferred from homology"/>
<protein>
    <submittedName>
        <fullName evidence="3">Glycoside hydrolase family 88 protein</fullName>
    </submittedName>
</protein>
<comment type="similarity">
    <text evidence="2">Belongs to the glycosyl hydrolase 88 family.</text>
</comment>
<evidence type="ECO:0000256" key="2">
    <source>
        <dbReference type="ARBA" id="ARBA00038358"/>
    </source>
</evidence>
<sequence>MWKQAIDDAVGKIRNNIETFGDGYPHVGVQGRYSAELNANKEWTSGFWSGLLWLAYEYTNDPVFREAAVRTVESFRERLHQNDSIEHHDIGFLYSLSAKAQWIIEKDEAAKALTIEAANKLMTRWREEGRYIQAWGPLGDPKEGGRIIIDCLMNLPLLYWASKTTGDPLYGEIAATHAELSRRYLVRGDDSSYHTFYFDQFTGEPVGGSTAQGYRNGSTWTRGQAWGVYGFALSYRYTGNPLFLDTSKRLAKYFLSHLPSDHVAYWDFDVPVEPSTFRDSSASAIVCAGLQELLEHLPAEDQDRTALSAGLEQSMKSLVTNYATIGQEAEGLLRHGSYSVRGGNAPDDFMIWGDYYYLEALLRLELGLKGYWYES</sequence>
<dbReference type="InterPro" id="IPR010905">
    <property type="entry name" value="Glyco_hydro_88"/>
</dbReference>
<dbReference type="PANTHER" id="PTHR36845">
    <property type="entry name" value="HYDROLASE, PUTATIVE (AFU_ORTHOLOGUE AFUA_7G05090)-RELATED"/>
    <property type="match status" value="1"/>
</dbReference>
<dbReference type="PANTHER" id="PTHR36845:SF1">
    <property type="entry name" value="HYDROLASE, PUTATIVE (AFU_ORTHOLOGUE AFUA_7G05090)-RELATED"/>
    <property type="match status" value="1"/>
</dbReference>
<keyword evidence="4" id="KW-1185">Reference proteome</keyword>
<dbReference type="Proteomes" id="UP001527882">
    <property type="component" value="Unassembled WGS sequence"/>
</dbReference>
<dbReference type="GO" id="GO:0016787">
    <property type="term" value="F:hydrolase activity"/>
    <property type="evidence" value="ECO:0007669"/>
    <property type="project" value="UniProtKB-KW"/>
</dbReference>
<dbReference type="RefSeq" id="WP_269882770.1">
    <property type="nucleotide sequence ID" value="NZ_JAQAGZ010000011.1"/>
</dbReference>
<evidence type="ECO:0000313" key="3">
    <source>
        <dbReference type="EMBL" id="MCZ8514245.1"/>
    </source>
</evidence>
<dbReference type="EMBL" id="JAQAGZ010000011">
    <property type="protein sequence ID" value="MCZ8514245.1"/>
    <property type="molecule type" value="Genomic_DNA"/>
</dbReference>
<dbReference type="Gene3D" id="1.50.10.10">
    <property type="match status" value="1"/>
</dbReference>
<dbReference type="Pfam" id="PF07470">
    <property type="entry name" value="Glyco_hydro_88"/>
    <property type="match status" value="1"/>
</dbReference>
<dbReference type="SUPFAM" id="SSF48208">
    <property type="entry name" value="Six-hairpin glycosidases"/>
    <property type="match status" value="1"/>
</dbReference>
<gene>
    <name evidence="3" type="ORF">O9H85_17785</name>
</gene>
<name>A0ABT4QBJ2_9BACL</name>
<evidence type="ECO:0000313" key="4">
    <source>
        <dbReference type="Proteomes" id="UP001527882"/>
    </source>
</evidence>
<reference evidence="3 4" key="1">
    <citation type="submission" date="2022-12" db="EMBL/GenBank/DDBJ databases">
        <title>Draft genome sequence of Paenibacillus sp. dW9.</title>
        <authorList>
            <person name="Choi E.-W."/>
            <person name="Kim D.-U."/>
        </authorList>
    </citation>
    <scope>NUCLEOTIDE SEQUENCE [LARGE SCALE GENOMIC DNA]</scope>
    <source>
        <strain evidence="4">dW9</strain>
    </source>
</reference>
<dbReference type="InterPro" id="IPR012341">
    <property type="entry name" value="6hp_glycosidase-like_sf"/>
</dbReference>